<keyword evidence="8 9" id="KW-0472">Membrane</keyword>
<dbReference type="KEGG" id="strg:SRT_13140"/>
<keyword evidence="6 9" id="KW-0812">Transmembrane</keyword>
<sequence length="269" mass="30608">MDFFSRKNRILLKELIKTDFKLRYQGSAIGYLWSILKPLMLFAIMYIVFVRFLPLGGDVPHWPVALLLGNVIWTFFQETTMMGMVSVVTRGDLLRKLNFSKQTIVFSAVSGAAINFGINVIVVLIFALLNGVTFTFRWNLLLLIPLFLELLLFSTGIAFILSTLYVRYRDIGPVWEVILQGGFYGTPIIYSLTYIATRSVVGAKLLLLSPIAQIIQDMRHILIDPANVTIWQMINHKSIAAIPYLVPIFVFIIGFLVFNYNAKKFAEII</sequence>
<evidence type="ECO:0000313" key="12">
    <source>
        <dbReference type="Proteomes" id="UP000217758"/>
    </source>
</evidence>
<evidence type="ECO:0000313" key="11">
    <source>
        <dbReference type="EMBL" id="BAQ24575.1"/>
    </source>
</evidence>
<dbReference type="PANTHER" id="PTHR30413:SF8">
    <property type="entry name" value="TRANSPORT PERMEASE PROTEIN"/>
    <property type="match status" value="1"/>
</dbReference>
<keyword evidence="7 9" id="KW-1133">Transmembrane helix</keyword>
<feature type="transmembrane region" description="Helical" evidence="9">
    <location>
        <begin position="241"/>
        <end position="260"/>
    </location>
</feature>
<keyword evidence="12" id="KW-1185">Reference proteome</keyword>
<evidence type="ECO:0000256" key="8">
    <source>
        <dbReference type="ARBA" id="ARBA00023136"/>
    </source>
</evidence>
<dbReference type="InterPro" id="IPR013525">
    <property type="entry name" value="ABC2_TM"/>
</dbReference>
<evidence type="ECO:0000256" key="9">
    <source>
        <dbReference type="RuleBase" id="RU361157"/>
    </source>
</evidence>
<evidence type="ECO:0000256" key="1">
    <source>
        <dbReference type="ARBA" id="ARBA00004429"/>
    </source>
</evidence>
<name>A0A1L7LK23_9STRE</name>
<evidence type="ECO:0000256" key="3">
    <source>
        <dbReference type="ARBA" id="ARBA00022448"/>
    </source>
</evidence>
<feature type="domain" description="ABC transmembrane type-2" evidence="10">
    <location>
        <begin position="29"/>
        <end position="261"/>
    </location>
</feature>
<feature type="transmembrane region" description="Helical" evidence="9">
    <location>
        <begin position="177"/>
        <end position="197"/>
    </location>
</feature>
<dbReference type="InterPro" id="IPR047817">
    <property type="entry name" value="ABC2_TM_bact-type"/>
</dbReference>
<feature type="transmembrane region" description="Helical" evidence="9">
    <location>
        <begin position="31"/>
        <end position="53"/>
    </location>
</feature>
<evidence type="ECO:0000256" key="2">
    <source>
        <dbReference type="ARBA" id="ARBA00007783"/>
    </source>
</evidence>
<reference evidence="11 12" key="1">
    <citation type="journal article" date="2016" name="Microbiol. Immunol.">
        <title>Complete genome sequence of Streptococcus troglodytae TKU31 isolated from the oral cavity of a chimpanzee (Pan troglodytes).</title>
        <authorList>
            <person name="Okamoto M."/>
            <person name="Naito M."/>
            <person name="Miyanohara M."/>
            <person name="Imai S."/>
            <person name="Nomura Y."/>
            <person name="Saito W."/>
            <person name="Momoi Y."/>
            <person name="Takada K."/>
            <person name="Miyabe-Nishiwaki T."/>
            <person name="Tomonaga M."/>
            <person name="Hanada N."/>
        </authorList>
    </citation>
    <scope>NUCLEOTIDE SEQUENCE [LARGE SCALE GENOMIC DNA]</scope>
    <source>
        <strain evidence="12">TKU 31</strain>
    </source>
</reference>
<dbReference type="RefSeq" id="WP_128833471.1">
    <property type="nucleotide sequence ID" value="NZ_AP014612.1"/>
</dbReference>
<dbReference type="GO" id="GO:0015920">
    <property type="term" value="P:lipopolysaccharide transport"/>
    <property type="evidence" value="ECO:0007669"/>
    <property type="project" value="TreeGrafter"/>
</dbReference>
<accession>A0A1L7LK23</accession>
<dbReference type="PROSITE" id="PS51012">
    <property type="entry name" value="ABC_TM2"/>
    <property type="match status" value="1"/>
</dbReference>
<feature type="transmembrane region" description="Helical" evidence="9">
    <location>
        <begin position="59"/>
        <end position="76"/>
    </location>
</feature>
<organism evidence="11 12">
    <name type="scientific">Streptococcus troglodytae</name>
    <dbReference type="NCBI Taxonomy" id="1111760"/>
    <lineage>
        <taxon>Bacteria</taxon>
        <taxon>Bacillati</taxon>
        <taxon>Bacillota</taxon>
        <taxon>Bacilli</taxon>
        <taxon>Lactobacillales</taxon>
        <taxon>Streptococcaceae</taxon>
        <taxon>Streptococcus</taxon>
    </lineage>
</organism>
<dbReference type="Proteomes" id="UP000217758">
    <property type="component" value="Chromosome"/>
</dbReference>
<keyword evidence="4 9" id="KW-1003">Cell membrane</keyword>
<comment type="subcellular location">
    <subcellularLocation>
        <location evidence="1">Cell inner membrane</location>
        <topology evidence="1">Multi-pass membrane protein</topology>
    </subcellularLocation>
    <subcellularLocation>
        <location evidence="9">Cell membrane</location>
        <topology evidence="9">Multi-pass membrane protein</topology>
    </subcellularLocation>
</comment>
<dbReference type="GO" id="GO:0140359">
    <property type="term" value="F:ABC-type transporter activity"/>
    <property type="evidence" value="ECO:0007669"/>
    <property type="project" value="InterPro"/>
</dbReference>
<evidence type="ECO:0000256" key="6">
    <source>
        <dbReference type="ARBA" id="ARBA00022692"/>
    </source>
</evidence>
<feature type="transmembrane region" description="Helical" evidence="9">
    <location>
        <begin position="104"/>
        <end position="128"/>
    </location>
</feature>
<evidence type="ECO:0000256" key="4">
    <source>
        <dbReference type="ARBA" id="ARBA00022475"/>
    </source>
</evidence>
<evidence type="ECO:0000256" key="7">
    <source>
        <dbReference type="ARBA" id="ARBA00022989"/>
    </source>
</evidence>
<protein>
    <recommendedName>
        <fullName evidence="9">Transport permease protein</fullName>
    </recommendedName>
</protein>
<keyword evidence="5" id="KW-0997">Cell inner membrane</keyword>
<dbReference type="GO" id="GO:0005886">
    <property type="term" value="C:plasma membrane"/>
    <property type="evidence" value="ECO:0007669"/>
    <property type="project" value="UniProtKB-SubCell"/>
</dbReference>
<comment type="similarity">
    <text evidence="2 9">Belongs to the ABC-2 integral membrane protein family.</text>
</comment>
<keyword evidence="3 9" id="KW-0813">Transport</keyword>
<gene>
    <name evidence="11" type="primary">rgpC</name>
    <name evidence="11" type="ORF">SRT_13140</name>
</gene>
<evidence type="ECO:0000259" key="10">
    <source>
        <dbReference type="PROSITE" id="PS51012"/>
    </source>
</evidence>
<feature type="transmembrane region" description="Helical" evidence="9">
    <location>
        <begin position="140"/>
        <end position="165"/>
    </location>
</feature>
<dbReference type="Pfam" id="PF01061">
    <property type="entry name" value="ABC2_membrane"/>
    <property type="match status" value="1"/>
</dbReference>
<proteinExistence type="inferred from homology"/>
<dbReference type="PANTHER" id="PTHR30413">
    <property type="entry name" value="INNER MEMBRANE TRANSPORT PERMEASE"/>
    <property type="match status" value="1"/>
</dbReference>
<evidence type="ECO:0000256" key="5">
    <source>
        <dbReference type="ARBA" id="ARBA00022519"/>
    </source>
</evidence>
<dbReference type="AlphaFoldDB" id="A0A1L7LK23"/>
<dbReference type="EMBL" id="AP014612">
    <property type="protein sequence ID" value="BAQ24575.1"/>
    <property type="molecule type" value="Genomic_DNA"/>
</dbReference>